<dbReference type="GO" id="GO:0005886">
    <property type="term" value="C:plasma membrane"/>
    <property type="evidence" value="ECO:0007669"/>
    <property type="project" value="UniProtKB-SubCell"/>
</dbReference>
<keyword evidence="10" id="KW-1185">Reference proteome</keyword>
<feature type="transmembrane region" description="Helical" evidence="7">
    <location>
        <begin position="244"/>
        <end position="269"/>
    </location>
</feature>
<feature type="transmembrane region" description="Helical" evidence="7">
    <location>
        <begin position="473"/>
        <end position="493"/>
    </location>
</feature>
<keyword evidence="3 7" id="KW-0812">Transmembrane</keyword>
<evidence type="ECO:0000256" key="5">
    <source>
        <dbReference type="ARBA" id="ARBA00023136"/>
    </source>
</evidence>
<gene>
    <name evidence="9" type="ORF">ACTIVE_5112</name>
</gene>
<sequence length="775" mass="78670">MLSVAVAGLRARWSSFAGPLAALALGVAVIATMALVLGAASDDPHRLPRRFAAAPAVVQADPNLRLRDRYGTPTAVPFAEQPDLPAAAVAAFPGAALDRAFPARLPGGPAGQVGHGWSSAAFAPYTLTSGRAPARPGEIVTTGGARPGQRVPVHTAGQDGYYTVVGTARPPAGAAEVEHAVFFSDAEAARLSPAVDALVPADPAAAARRAASLPGVRILTGRDRALADPGALRDRADLTSLTSFLGVAALLSASVSLYVTAGAFGLSVARRRRELALLRTLGATPLQVVRAVGVEALLVGAAGSAAGCLLGLGGGPLLARWLVRHEMAPSWFTVPRTAACVAPLALAFAAGVGVAVLAVLAASARAAAVRPAEALRAADVERRGTGLPRRLLGMAALGCGAVMLLGVAAVMPDAILDAKTDVEVALLLVGGAVLLAPTLLPPLIRVLTWPFTRGAGPGGLLVRERVATGARQAAATVTPVMITLGLALAVLGATGTAQTVRNRGLHSQAAPADLVVLPSDASGLSPSLISRIRTVPGVKATAVTDTSVLTREPALTPFHLEAPTPVPFPAIAVDSPAVLGLHVRQGTLDGLNDGTVALDRSWHKHVGQTVRLWLADGTPATLRITAVFDAEPGGPRLVLGPHRAGRDQPTRVYLRAAPATLAAVKAALGPDHQATAVSAARWAAAVTDRQADQTRVGLLVMIGIAAAYGAIGAVTAAATAISGRRRELALLRRIGTTRRQAFTFVCQEYALLAFAGALVAIGAAAVMLTGVTLAA</sequence>
<keyword evidence="5 7" id="KW-0472">Membrane</keyword>
<dbReference type="PANTHER" id="PTHR30572:SF4">
    <property type="entry name" value="ABC TRANSPORTER PERMEASE YTRF"/>
    <property type="match status" value="1"/>
</dbReference>
<comment type="similarity">
    <text evidence="6">Belongs to the ABC-4 integral membrane protein family.</text>
</comment>
<dbReference type="Pfam" id="PF02687">
    <property type="entry name" value="FtsX"/>
    <property type="match status" value="1"/>
</dbReference>
<evidence type="ECO:0000256" key="6">
    <source>
        <dbReference type="ARBA" id="ARBA00038076"/>
    </source>
</evidence>
<feature type="transmembrane region" description="Helical" evidence="7">
    <location>
        <begin position="424"/>
        <end position="444"/>
    </location>
</feature>
<evidence type="ECO:0000256" key="4">
    <source>
        <dbReference type="ARBA" id="ARBA00022989"/>
    </source>
</evidence>
<protein>
    <submittedName>
        <fullName evidence="9">ABC transporter permease</fullName>
    </submittedName>
</protein>
<dbReference type="RefSeq" id="WP_173097430.1">
    <property type="nucleotide sequence ID" value="NZ_CP053892.1"/>
</dbReference>
<feature type="transmembrane region" description="Helical" evidence="7">
    <location>
        <begin position="742"/>
        <end position="768"/>
    </location>
</feature>
<keyword evidence="2" id="KW-1003">Cell membrane</keyword>
<feature type="transmembrane region" description="Helical" evidence="7">
    <location>
        <begin position="696"/>
        <end position="721"/>
    </location>
</feature>
<evidence type="ECO:0000256" key="3">
    <source>
        <dbReference type="ARBA" id="ARBA00022692"/>
    </source>
</evidence>
<evidence type="ECO:0000259" key="8">
    <source>
        <dbReference type="Pfam" id="PF02687"/>
    </source>
</evidence>
<dbReference type="GO" id="GO:0022857">
    <property type="term" value="F:transmembrane transporter activity"/>
    <property type="evidence" value="ECO:0007669"/>
    <property type="project" value="TreeGrafter"/>
</dbReference>
<evidence type="ECO:0000313" key="9">
    <source>
        <dbReference type="EMBL" id="QKG23469.1"/>
    </source>
</evidence>
<keyword evidence="4 7" id="KW-1133">Transmembrane helix</keyword>
<name>A0A7D4ARR1_ACTVE</name>
<feature type="domain" description="ABC3 transporter permease C-terminal" evidence="8">
    <location>
        <begin position="247"/>
        <end position="367"/>
    </location>
</feature>
<feature type="transmembrane region" description="Helical" evidence="7">
    <location>
        <begin position="341"/>
        <end position="362"/>
    </location>
</feature>
<evidence type="ECO:0000256" key="7">
    <source>
        <dbReference type="SAM" id="Phobius"/>
    </source>
</evidence>
<proteinExistence type="inferred from homology"/>
<dbReference type="InterPro" id="IPR003838">
    <property type="entry name" value="ABC3_permease_C"/>
</dbReference>
<dbReference type="EMBL" id="CP053892">
    <property type="protein sequence ID" value="QKG23469.1"/>
    <property type="molecule type" value="Genomic_DNA"/>
</dbReference>
<feature type="transmembrane region" description="Helical" evidence="7">
    <location>
        <begin position="391"/>
        <end position="412"/>
    </location>
</feature>
<feature type="transmembrane region" description="Helical" evidence="7">
    <location>
        <begin position="296"/>
        <end position="321"/>
    </location>
</feature>
<dbReference type="AlphaFoldDB" id="A0A7D4ARR1"/>
<dbReference type="PANTHER" id="PTHR30572">
    <property type="entry name" value="MEMBRANE COMPONENT OF TRANSPORTER-RELATED"/>
    <property type="match status" value="1"/>
</dbReference>
<accession>A0A7D4ARR1</accession>
<organism evidence="9 10">
    <name type="scientific">Actinomadura verrucosospora</name>
    <dbReference type="NCBI Taxonomy" id="46165"/>
    <lineage>
        <taxon>Bacteria</taxon>
        <taxon>Bacillati</taxon>
        <taxon>Actinomycetota</taxon>
        <taxon>Actinomycetes</taxon>
        <taxon>Streptosporangiales</taxon>
        <taxon>Thermomonosporaceae</taxon>
        <taxon>Actinomadura</taxon>
    </lineage>
</organism>
<evidence type="ECO:0000313" key="10">
    <source>
        <dbReference type="Proteomes" id="UP000501240"/>
    </source>
</evidence>
<comment type="subcellular location">
    <subcellularLocation>
        <location evidence="1">Cell membrane</location>
        <topology evidence="1">Multi-pass membrane protein</topology>
    </subcellularLocation>
</comment>
<evidence type="ECO:0000256" key="1">
    <source>
        <dbReference type="ARBA" id="ARBA00004651"/>
    </source>
</evidence>
<dbReference type="Proteomes" id="UP000501240">
    <property type="component" value="Chromosome"/>
</dbReference>
<evidence type="ECO:0000256" key="2">
    <source>
        <dbReference type="ARBA" id="ARBA00022475"/>
    </source>
</evidence>
<dbReference type="InterPro" id="IPR050250">
    <property type="entry name" value="Macrolide_Exporter_MacB"/>
</dbReference>
<reference evidence="9 10" key="1">
    <citation type="submission" date="2020-05" db="EMBL/GenBank/DDBJ databases">
        <title>Actinomadura verrucosospora NRRL-B18236 (PFL_A860) Genome sequencing and assembly.</title>
        <authorList>
            <person name="Samborskyy M."/>
        </authorList>
    </citation>
    <scope>NUCLEOTIDE SEQUENCE [LARGE SCALE GENOMIC DNA]</scope>
    <source>
        <strain evidence="9 10">NRRL:B18236</strain>
    </source>
</reference>